<keyword evidence="2" id="KW-1185">Reference proteome</keyword>
<organism evidence="1 2">
    <name type="scientific">Handroanthus impetiginosus</name>
    <dbReference type="NCBI Taxonomy" id="429701"/>
    <lineage>
        <taxon>Eukaryota</taxon>
        <taxon>Viridiplantae</taxon>
        <taxon>Streptophyta</taxon>
        <taxon>Embryophyta</taxon>
        <taxon>Tracheophyta</taxon>
        <taxon>Spermatophyta</taxon>
        <taxon>Magnoliopsida</taxon>
        <taxon>eudicotyledons</taxon>
        <taxon>Gunneridae</taxon>
        <taxon>Pentapetalae</taxon>
        <taxon>asterids</taxon>
        <taxon>lamiids</taxon>
        <taxon>Lamiales</taxon>
        <taxon>Bignoniaceae</taxon>
        <taxon>Crescentiina</taxon>
        <taxon>Tabebuia alliance</taxon>
        <taxon>Handroanthus</taxon>
    </lineage>
</organism>
<dbReference type="EMBL" id="NKXS01002584">
    <property type="protein sequence ID" value="PIN12923.1"/>
    <property type="molecule type" value="Genomic_DNA"/>
</dbReference>
<protein>
    <submittedName>
        <fullName evidence="1">Uncharacterized protein</fullName>
    </submittedName>
</protein>
<sequence length="101" mass="11731">MGFVTISPYASMKNGNVVAVPKEWQELTIYEKKDFYLNEKALNILAYALTLKEYNQVSTCDTVKKVWDVFQLTYEVTKEIRQERKNNLTSTSIRNVSNEAQ</sequence>
<evidence type="ECO:0000313" key="2">
    <source>
        <dbReference type="Proteomes" id="UP000231279"/>
    </source>
</evidence>
<accession>A0A2G9H623</accession>
<name>A0A2G9H623_9LAMI</name>
<dbReference type="OrthoDB" id="1288219at2759"/>
<reference evidence="2" key="1">
    <citation type="journal article" date="2018" name="Gigascience">
        <title>Genome assembly of the Pink Ipe (Handroanthus impetiginosus, Bignoniaceae), a highly valued, ecologically keystone Neotropical timber forest tree.</title>
        <authorList>
            <person name="Silva-Junior O.B."/>
            <person name="Grattapaglia D."/>
            <person name="Novaes E."/>
            <person name="Collevatti R.G."/>
        </authorList>
    </citation>
    <scope>NUCLEOTIDE SEQUENCE [LARGE SCALE GENOMIC DNA]</scope>
    <source>
        <strain evidence="2">cv. UFG-1</strain>
    </source>
</reference>
<evidence type="ECO:0000313" key="1">
    <source>
        <dbReference type="EMBL" id="PIN12923.1"/>
    </source>
</evidence>
<proteinExistence type="predicted"/>
<dbReference type="Proteomes" id="UP000231279">
    <property type="component" value="Unassembled WGS sequence"/>
</dbReference>
<dbReference type="AlphaFoldDB" id="A0A2G9H623"/>
<gene>
    <name evidence="1" type="ORF">CDL12_14462</name>
</gene>
<comment type="caution">
    <text evidence="1">The sequence shown here is derived from an EMBL/GenBank/DDBJ whole genome shotgun (WGS) entry which is preliminary data.</text>
</comment>